<name>A0A381VM79_9ZZZZ</name>
<dbReference type="EMBL" id="UINC01009100">
    <property type="protein sequence ID" value="SVA40878.1"/>
    <property type="molecule type" value="Genomic_DNA"/>
</dbReference>
<evidence type="ECO:0000313" key="1">
    <source>
        <dbReference type="EMBL" id="SVA40878.1"/>
    </source>
</evidence>
<organism evidence="1">
    <name type="scientific">marine metagenome</name>
    <dbReference type="NCBI Taxonomy" id="408172"/>
    <lineage>
        <taxon>unclassified sequences</taxon>
        <taxon>metagenomes</taxon>
        <taxon>ecological metagenomes</taxon>
    </lineage>
</organism>
<protein>
    <submittedName>
        <fullName evidence="1">Uncharacterized protein</fullName>
    </submittedName>
</protein>
<proteinExistence type="predicted"/>
<reference evidence="1" key="1">
    <citation type="submission" date="2018-05" db="EMBL/GenBank/DDBJ databases">
        <authorList>
            <person name="Lanie J.A."/>
            <person name="Ng W.-L."/>
            <person name="Kazmierczak K.M."/>
            <person name="Andrzejewski T.M."/>
            <person name="Davidsen T.M."/>
            <person name="Wayne K.J."/>
            <person name="Tettelin H."/>
            <person name="Glass J.I."/>
            <person name="Rusch D."/>
            <person name="Podicherti R."/>
            <person name="Tsui H.-C.T."/>
            <person name="Winkler M.E."/>
        </authorList>
    </citation>
    <scope>NUCLEOTIDE SEQUENCE</scope>
</reference>
<feature type="non-terminal residue" evidence="1">
    <location>
        <position position="272"/>
    </location>
</feature>
<gene>
    <name evidence="1" type="ORF">METZ01_LOCUS93732</name>
</gene>
<dbReference type="AlphaFoldDB" id="A0A381VM79"/>
<sequence>MTKRSVTLIMIVLLLSYAPVPDYSPTEDNPIVQSLDRTVERVEISPDPNSIQDLGSPLIYSGSEDLRVIRADSSIGVYTLAGLLPSVQMSTELTQPRNDLAIVLVDGEVGLWEARMAILEVGNIEVRSTIPPSGFLVQAPPDDITALSLVEEVEAIHVVPAGLLVHPDLRLANGEQTLLVEVLGWKDSDLNRHDKPGMGFDDTLNIAASLWLQEYWSPEPGRMWGLITSDDVDEIVKHPSVAYVAPMPVLVLHNDQARVNMGINTVESTFIT</sequence>
<accession>A0A381VM79</accession>